<evidence type="ECO:0000313" key="9">
    <source>
        <dbReference type="Proteomes" id="UP000282423"/>
    </source>
</evidence>
<gene>
    <name evidence="8" type="ORF">D7322_15460</name>
</gene>
<dbReference type="EMBL" id="RBWS01000011">
    <property type="protein sequence ID" value="RKO70668.1"/>
    <property type="molecule type" value="Genomic_DNA"/>
</dbReference>
<evidence type="ECO:0000256" key="5">
    <source>
        <dbReference type="ARBA" id="ARBA00023237"/>
    </source>
</evidence>
<protein>
    <submittedName>
        <fullName evidence="8">RagB/SusD family nutrient uptake outer membrane protein</fullName>
    </submittedName>
</protein>
<name>A0A420VWA6_9SPHI</name>
<organism evidence="8 9">
    <name type="scientific">Sphingobacterium puteale</name>
    <dbReference type="NCBI Taxonomy" id="2420510"/>
    <lineage>
        <taxon>Bacteria</taxon>
        <taxon>Pseudomonadati</taxon>
        <taxon>Bacteroidota</taxon>
        <taxon>Sphingobacteriia</taxon>
        <taxon>Sphingobacteriales</taxon>
        <taxon>Sphingobacteriaceae</taxon>
        <taxon>Sphingobacterium</taxon>
    </lineage>
</organism>
<keyword evidence="9" id="KW-1185">Reference proteome</keyword>
<dbReference type="Gene3D" id="1.25.40.390">
    <property type="match status" value="1"/>
</dbReference>
<evidence type="ECO:0000259" key="7">
    <source>
        <dbReference type="Pfam" id="PF14322"/>
    </source>
</evidence>
<sequence length="462" mass="52373">MMNMKKRIIAFSLAALMTTGMVSCRKFVEIDLVGKRELKYTQDYQSLLNNSTTVEKSYYWPVLASDDIYGSDEAYLNTLSLTDANAYSWKSDLVGDNNEDADWADQYKQIYLFNQIAAEIMDSQGGSEAQKKNILAQAKVHRALNYFHLVNTYAKQYQETSAATDLGVPLLTSPDLYAKLDRKSVETVYKQIIEDLSSAIPDLPEQPGFNILASRPAAEAILARVYLQMRNYGKALQYAELVLARPQYKLIDLNQYKAVPNTYPNVLDDTEEIFIKSLRNTFPTLSLNPALLALFEPGDLRSTLFTVDGSVFTWTPFQGKAYNKHRIISANAKITNGPTLPEMMLIKAEALARDAGRFTEALDILNTLRSKRFEPDAYQPLQITDQQSVLKGVINERRRELMGKGLRWFDQKRLAAEPGFISTQTRVYKGESFTLEPNSNRYVLPIASKYIVLNPEIIQNPR</sequence>
<dbReference type="PROSITE" id="PS51257">
    <property type="entry name" value="PROKAR_LIPOPROTEIN"/>
    <property type="match status" value="1"/>
</dbReference>
<keyword evidence="5" id="KW-0998">Cell outer membrane</keyword>
<keyword evidence="3" id="KW-0732">Signal</keyword>
<dbReference type="AlphaFoldDB" id="A0A420VWA6"/>
<dbReference type="Pfam" id="PF07980">
    <property type="entry name" value="SusD_RagB"/>
    <property type="match status" value="1"/>
</dbReference>
<dbReference type="SUPFAM" id="SSF48452">
    <property type="entry name" value="TPR-like"/>
    <property type="match status" value="1"/>
</dbReference>
<evidence type="ECO:0000259" key="6">
    <source>
        <dbReference type="Pfam" id="PF07980"/>
    </source>
</evidence>
<dbReference type="InterPro" id="IPR012944">
    <property type="entry name" value="SusD_RagB_dom"/>
</dbReference>
<dbReference type="OrthoDB" id="629561at2"/>
<comment type="subcellular location">
    <subcellularLocation>
        <location evidence="1">Cell outer membrane</location>
    </subcellularLocation>
</comment>
<evidence type="ECO:0000256" key="1">
    <source>
        <dbReference type="ARBA" id="ARBA00004442"/>
    </source>
</evidence>
<evidence type="ECO:0000256" key="4">
    <source>
        <dbReference type="ARBA" id="ARBA00023136"/>
    </source>
</evidence>
<evidence type="ECO:0000256" key="2">
    <source>
        <dbReference type="ARBA" id="ARBA00006275"/>
    </source>
</evidence>
<feature type="domain" description="SusD-like N-terminal" evidence="7">
    <location>
        <begin position="75"/>
        <end position="227"/>
    </location>
</feature>
<dbReference type="Pfam" id="PF14322">
    <property type="entry name" value="SusD-like_3"/>
    <property type="match status" value="1"/>
</dbReference>
<accession>A0A420VWA6</accession>
<evidence type="ECO:0000313" key="8">
    <source>
        <dbReference type="EMBL" id="RKO70668.1"/>
    </source>
</evidence>
<dbReference type="GO" id="GO:0009279">
    <property type="term" value="C:cell outer membrane"/>
    <property type="evidence" value="ECO:0007669"/>
    <property type="project" value="UniProtKB-SubCell"/>
</dbReference>
<proteinExistence type="inferred from homology"/>
<evidence type="ECO:0000256" key="3">
    <source>
        <dbReference type="ARBA" id="ARBA00022729"/>
    </source>
</evidence>
<dbReference type="Proteomes" id="UP000282423">
    <property type="component" value="Unassembled WGS sequence"/>
</dbReference>
<comment type="similarity">
    <text evidence="2">Belongs to the SusD family.</text>
</comment>
<reference evidence="8 9" key="1">
    <citation type="submission" date="2018-10" db="EMBL/GenBank/DDBJ databases">
        <title>Sphingobacterium sp. M05W1-28.</title>
        <authorList>
            <person name="Cai H."/>
        </authorList>
    </citation>
    <scope>NUCLEOTIDE SEQUENCE [LARGE SCALE GENOMIC DNA]</scope>
    <source>
        <strain evidence="8 9">M05W1-28</strain>
    </source>
</reference>
<feature type="domain" description="RagB/SusD" evidence="6">
    <location>
        <begin position="342"/>
        <end position="461"/>
    </location>
</feature>
<comment type="caution">
    <text evidence="8">The sequence shown here is derived from an EMBL/GenBank/DDBJ whole genome shotgun (WGS) entry which is preliminary data.</text>
</comment>
<dbReference type="InterPro" id="IPR033985">
    <property type="entry name" value="SusD-like_N"/>
</dbReference>
<keyword evidence="4" id="KW-0472">Membrane</keyword>
<dbReference type="InterPro" id="IPR011990">
    <property type="entry name" value="TPR-like_helical_dom_sf"/>
</dbReference>